<evidence type="ECO:0000256" key="11">
    <source>
        <dbReference type="ARBA" id="ARBA00049091"/>
    </source>
</evidence>
<protein>
    <recommendedName>
        <fullName evidence="2">thioredoxin-dependent peroxiredoxin</fullName>
        <ecNumber evidence="2">1.11.1.24</ecNumber>
    </recommendedName>
    <alternativeName>
        <fullName evidence="8">Thioredoxin peroxidase</fullName>
    </alternativeName>
    <alternativeName>
        <fullName evidence="10">Thioredoxin-dependent peroxiredoxin Bcp</fullName>
    </alternativeName>
</protein>
<evidence type="ECO:0000256" key="2">
    <source>
        <dbReference type="ARBA" id="ARBA00013017"/>
    </source>
</evidence>
<dbReference type="InterPro" id="IPR050924">
    <property type="entry name" value="Peroxiredoxin_BCP/PrxQ"/>
</dbReference>
<dbReference type="InterPro" id="IPR036249">
    <property type="entry name" value="Thioredoxin-like_sf"/>
</dbReference>
<feature type="domain" description="Thioredoxin" evidence="12">
    <location>
        <begin position="45"/>
        <end position="218"/>
    </location>
</feature>
<evidence type="ECO:0000256" key="4">
    <source>
        <dbReference type="ARBA" id="ARBA00022862"/>
    </source>
</evidence>
<dbReference type="CDD" id="cd02970">
    <property type="entry name" value="PRX_like2"/>
    <property type="match status" value="1"/>
</dbReference>
<evidence type="ECO:0000256" key="7">
    <source>
        <dbReference type="ARBA" id="ARBA00023284"/>
    </source>
</evidence>
<dbReference type="GO" id="GO:0005737">
    <property type="term" value="C:cytoplasm"/>
    <property type="evidence" value="ECO:0007669"/>
    <property type="project" value="TreeGrafter"/>
</dbReference>
<comment type="catalytic activity">
    <reaction evidence="11">
        <text>a hydroperoxide + [thioredoxin]-dithiol = an alcohol + [thioredoxin]-disulfide + H2O</text>
        <dbReference type="Rhea" id="RHEA:62620"/>
        <dbReference type="Rhea" id="RHEA-COMP:10698"/>
        <dbReference type="Rhea" id="RHEA-COMP:10700"/>
        <dbReference type="ChEBI" id="CHEBI:15377"/>
        <dbReference type="ChEBI" id="CHEBI:29950"/>
        <dbReference type="ChEBI" id="CHEBI:30879"/>
        <dbReference type="ChEBI" id="CHEBI:35924"/>
        <dbReference type="ChEBI" id="CHEBI:50058"/>
        <dbReference type="EC" id="1.11.1.24"/>
    </reaction>
</comment>
<sequence length="219" mass="23973">MNTNESLAGEAERARENLLARLAPDRREQAREALERLAGTPVAAVGVGDTAPGFELRNIHGYRVSLAERLAAGPVVLSFFRGAWCSFCNLELRALQRRLPQIEALGATLLAISPETAEYSAKVAERHHLGYDILVDTGNRVAQMYGLVAEPDPALRDFDERHDVNLAEHNAEGDTRLPVPGTFVVAADGRVAAARSAADWTRRMEPDAIIERLRELRAG</sequence>
<keyword evidence="7" id="KW-0676">Redox-active center</keyword>
<dbReference type="PANTHER" id="PTHR42801:SF7">
    <property type="entry name" value="SLL1159 PROTEIN"/>
    <property type="match status" value="1"/>
</dbReference>
<evidence type="ECO:0000313" key="14">
    <source>
        <dbReference type="Proteomes" id="UP000186806"/>
    </source>
</evidence>
<comment type="similarity">
    <text evidence="9">Belongs to the peroxiredoxin family. BCP/PrxQ subfamily.</text>
</comment>
<evidence type="ECO:0000256" key="10">
    <source>
        <dbReference type="ARBA" id="ARBA00042639"/>
    </source>
</evidence>
<keyword evidence="6" id="KW-1015">Disulfide bond</keyword>
<keyword evidence="4" id="KW-0049">Antioxidant</keyword>
<dbReference type="PANTHER" id="PTHR42801">
    <property type="entry name" value="THIOREDOXIN-DEPENDENT PEROXIDE REDUCTASE"/>
    <property type="match status" value="1"/>
</dbReference>
<organism evidence="13 14">
    <name type="scientific">Chromohalobacter japonicus</name>
    <dbReference type="NCBI Taxonomy" id="223900"/>
    <lineage>
        <taxon>Bacteria</taxon>
        <taxon>Pseudomonadati</taxon>
        <taxon>Pseudomonadota</taxon>
        <taxon>Gammaproteobacteria</taxon>
        <taxon>Oceanospirillales</taxon>
        <taxon>Halomonadaceae</taxon>
        <taxon>Chromohalobacter</taxon>
    </lineage>
</organism>
<evidence type="ECO:0000256" key="3">
    <source>
        <dbReference type="ARBA" id="ARBA00022559"/>
    </source>
</evidence>
<gene>
    <name evidence="13" type="ORF">BTW10_10395</name>
</gene>
<keyword evidence="3" id="KW-0575">Peroxidase</keyword>
<dbReference type="GO" id="GO:0034599">
    <property type="term" value="P:cellular response to oxidative stress"/>
    <property type="evidence" value="ECO:0007669"/>
    <property type="project" value="TreeGrafter"/>
</dbReference>
<evidence type="ECO:0000256" key="5">
    <source>
        <dbReference type="ARBA" id="ARBA00023002"/>
    </source>
</evidence>
<dbReference type="SUPFAM" id="SSF52833">
    <property type="entry name" value="Thioredoxin-like"/>
    <property type="match status" value="1"/>
</dbReference>
<dbReference type="InterPro" id="IPR000866">
    <property type="entry name" value="AhpC/TSA"/>
</dbReference>
<dbReference type="Pfam" id="PF00578">
    <property type="entry name" value="AhpC-TSA"/>
    <property type="match status" value="1"/>
</dbReference>
<dbReference type="RefSeq" id="WP_075369359.1">
    <property type="nucleotide sequence ID" value="NZ_MSDQ01000025.1"/>
</dbReference>
<evidence type="ECO:0000256" key="6">
    <source>
        <dbReference type="ARBA" id="ARBA00023157"/>
    </source>
</evidence>
<comment type="caution">
    <text evidence="13">The sequence shown here is derived from an EMBL/GenBank/DDBJ whole genome shotgun (WGS) entry which is preliminary data.</text>
</comment>
<accession>A0A1Q8TBZ4</accession>
<reference evidence="13 14" key="1">
    <citation type="submission" date="2016-12" db="EMBL/GenBank/DDBJ databases">
        <title>Draft genome sequences of strains Salinicola socius SMB35, Salinicola sp. MH3R3-1 and Chromohalobacter sp. SMB17 from the Verkhnekamsk potash mining region of Russia.</title>
        <authorList>
            <person name="Mavrodi D.V."/>
            <person name="Olsson B.E."/>
            <person name="Korsakova E.S."/>
            <person name="Pyankova A."/>
            <person name="Mavrodi O.V."/>
            <person name="Plotnikova E.G."/>
        </authorList>
    </citation>
    <scope>NUCLEOTIDE SEQUENCE [LARGE SCALE GENOMIC DNA]</scope>
    <source>
        <strain evidence="13 14">SMB17</strain>
    </source>
</reference>
<keyword evidence="5" id="KW-0560">Oxidoreductase</keyword>
<dbReference type="EC" id="1.11.1.24" evidence="2"/>
<evidence type="ECO:0000259" key="12">
    <source>
        <dbReference type="PROSITE" id="PS51352"/>
    </source>
</evidence>
<dbReference type="Gene3D" id="3.40.30.10">
    <property type="entry name" value="Glutaredoxin"/>
    <property type="match status" value="1"/>
</dbReference>
<dbReference type="EMBL" id="MSDQ01000025">
    <property type="protein sequence ID" value="OLO11201.1"/>
    <property type="molecule type" value="Genomic_DNA"/>
</dbReference>
<name>A0A1Q8TBZ4_9GAMM</name>
<dbReference type="InterPro" id="IPR013766">
    <property type="entry name" value="Thioredoxin_domain"/>
</dbReference>
<keyword evidence="14" id="KW-1185">Reference proteome</keyword>
<dbReference type="PROSITE" id="PS51352">
    <property type="entry name" value="THIOREDOXIN_2"/>
    <property type="match status" value="1"/>
</dbReference>
<evidence type="ECO:0000256" key="9">
    <source>
        <dbReference type="ARBA" id="ARBA00038489"/>
    </source>
</evidence>
<evidence type="ECO:0000313" key="13">
    <source>
        <dbReference type="EMBL" id="OLO11201.1"/>
    </source>
</evidence>
<evidence type="ECO:0000256" key="1">
    <source>
        <dbReference type="ARBA" id="ARBA00003330"/>
    </source>
</evidence>
<comment type="function">
    <text evidence="1">Thiol-specific peroxidase that catalyzes the reduction of hydrogen peroxide and organic hydroperoxides to water and alcohols, respectively. Plays a role in cell protection against oxidative stress by detoxifying peroxides and as sensor of hydrogen peroxide-mediated signaling events.</text>
</comment>
<dbReference type="Proteomes" id="UP000186806">
    <property type="component" value="Unassembled WGS sequence"/>
</dbReference>
<evidence type="ECO:0000256" key="8">
    <source>
        <dbReference type="ARBA" id="ARBA00032824"/>
    </source>
</evidence>
<dbReference type="GO" id="GO:0008379">
    <property type="term" value="F:thioredoxin peroxidase activity"/>
    <property type="evidence" value="ECO:0007669"/>
    <property type="project" value="TreeGrafter"/>
</dbReference>
<proteinExistence type="inferred from homology"/>
<dbReference type="AlphaFoldDB" id="A0A1Q8TBZ4"/>
<dbReference type="GO" id="GO:0045454">
    <property type="term" value="P:cell redox homeostasis"/>
    <property type="evidence" value="ECO:0007669"/>
    <property type="project" value="TreeGrafter"/>
</dbReference>